<dbReference type="OMA" id="TWVNMMV"/>
<feature type="transmembrane region" description="Helical" evidence="9">
    <location>
        <begin position="275"/>
        <end position="295"/>
    </location>
</feature>
<keyword evidence="2" id="KW-1003">Cell membrane</keyword>
<dbReference type="Proteomes" id="UP000694843">
    <property type="component" value="Unplaced"/>
</dbReference>
<dbReference type="PROSITE" id="PS50850">
    <property type="entry name" value="MFS"/>
    <property type="match status" value="1"/>
</dbReference>
<evidence type="ECO:0000256" key="4">
    <source>
        <dbReference type="ARBA" id="ARBA00022989"/>
    </source>
</evidence>
<feature type="transmembrane region" description="Helical" evidence="9">
    <location>
        <begin position="190"/>
        <end position="210"/>
    </location>
</feature>
<feature type="transmembrane region" description="Helical" evidence="9">
    <location>
        <begin position="372"/>
        <end position="397"/>
    </location>
</feature>
<dbReference type="InterPro" id="IPR050549">
    <property type="entry name" value="MFS_Trehalose_Transporter"/>
</dbReference>
<dbReference type="GeneID" id="108676160"/>
<sequence>MDDDVERRESLAAYRAARMPQFVAAISACIGAVEVGAILGYSSPAGLQLTSRMNSTTFNATEGIHLFDDTFFLRKRQMAWVSSVVSLGALWGGLMGGTALNVFGRRGTMLLSLVPAVIGWLLIALAVNFPMLLAGRIGTGVFVGLTCVSVNTYIGEIASSDIRGTLGSGFQLMVNAGFLVAYSFGIILDWYYLAFLCISIPLLFTVAMFFNKESPVYLLSKGRDQEALESLKFLRGPNYPVQSELRNMRLALHERNTKQVHFTELFLTPHLARPFMVSVTLMFFQQFSGANAVLFNLSTIFKSAGTDIPESLSSVIVGIVFILGTFLSSIVIDKIGRKVLLSISAGMMCISHVGLGYFFYQLDYAEKWTLETIPWLPLLALVVFMFGFAIGFAPVPWLMMGELFSSETRELASSMVTAANWFFSFVVTVTFEYIQIVILDFGAYWMYATICMAALVFSACIVKETKGKDLEQIMEMFGGPKVVMVMPQTAEARTAQPLLS</sequence>
<evidence type="ECO:0000256" key="3">
    <source>
        <dbReference type="ARBA" id="ARBA00022692"/>
    </source>
</evidence>
<keyword evidence="5 9" id="KW-0472">Membrane</keyword>
<dbReference type="InterPro" id="IPR020846">
    <property type="entry name" value="MFS_dom"/>
</dbReference>
<keyword evidence="6" id="KW-0325">Glycoprotein</keyword>
<keyword evidence="8" id="KW-0813">Transport</keyword>
<dbReference type="GO" id="GO:0051119">
    <property type="term" value="F:sugar transmembrane transporter activity"/>
    <property type="evidence" value="ECO:0007669"/>
    <property type="project" value="InterPro"/>
</dbReference>
<dbReference type="NCBIfam" id="TIGR00879">
    <property type="entry name" value="SP"/>
    <property type="match status" value="1"/>
</dbReference>
<dbReference type="PRINTS" id="PR00171">
    <property type="entry name" value="SUGRTRNSPORT"/>
</dbReference>
<evidence type="ECO:0000256" key="8">
    <source>
        <dbReference type="RuleBase" id="RU003346"/>
    </source>
</evidence>
<comment type="subcellular location">
    <subcellularLocation>
        <location evidence="1">Cell membrane</location>
        <topology evidence="1">Multi-pass membrane protein</topology>
    </subcellularLocation>
</comment>
<feature type="transmembrane region" description="Helical" evidence="9">
    <location>
        <begin position="78"/>
        <end position="103"/>
    </location>
</feature>
<feature type="domain" description="Major facilitator superfamily (MFS) profile" evidence="10">
    <location>
        <begin position="20"/>
        <end position="466"/>
    </location>
</feature>
<dbReference type="PROSITE" id="PS51257">
    <property type="entry name" value="PROKAR_LIPOPROTEIN"/>
    <property type="match status" value="1"/>
</dbReference>
<name>A0A8B7P156_HYAAZ</name>
<proteinExistence type="inferred from homology"/>
<dbReference type="InterPro" id="IPR036259">
    <property type="entry name" value="MFS_trans_sf"/>
</dbReference>
<feature type="transmembrane region" description="Helical" evidence="9">
    <location>
        <begin position="133"/>
        <end position="154"/>
    </location>
</feature>
<evidence type="ECO:0000259" key="10">
    <source>
        <dbReference type="PROSITE" id="PS50850"/>
    </source>
</evidence>
<dbReference type="PANTHER" id="PTHR48021">
    <property type="match status" value="1"/>
</dbReference>
<gene>
    <name evidence="12" type="primary">LOC108676160</name>
</gene>
<reference evidence="12" key="1">
    <citation type="submission" date="2025-08" db="UniProtKB">
        <authorList>
            <consortium name="RefSeq"/>
        </authorList>
    </citation>
    <scope>IDENTIFICATION</scope>
    <source>
        <tissue evidence="12">Whole organism</tissue>
    </source>
</reference>
<dbReference type="AlphaFoldDB" id="A0A8B7P156"/>
<dbReference type="PROSITE" id="PS00216">
    <property type="entry name" value="SUGAR_TRANSPORT_1"/>
    <property type="match status" value="1"/>
</dbReference>
<dbReference type="InterPro" id="IPR003663">
    <property type="entry name" value="Sugar/inositol_transpt"/>
</dbReference>
<dbReference type="Pfam" id="PF00083">
    <property type="entry name" value="Sugar_tr"/>
    <property type="match status" value="1"/>
</dbReference>
<dbReference type="FunFam" id="1.20.1250.20:FF:000055">
    <property type="entry name" value="Facilitated trehalose transporter Tret1-2 homolog"/>
    <property type="match status" value="1"/>
</dbReference>
<feature type="transmembrane region" description="Helical" evidence="9">
    <location>
        <begin position="21"/>
        <end position="41"/>
    </location>
</feature>
<keyword evidence="4 9" id="KW-1133">Transmembrane helix</keyword>
<evidence type="ECO:0000256" key="2">
    <source>
        <dbReference type="ARBA" id="ARBA00022475"/>
    </source>
</evidence>
<feature type="transmembrane region" description="Helical" evidence="9">
    <location>
        <begin position="418"/>
        <end position="438"/>
    </location>
</feature>
<dbReference type="PANTHER" id="PTHR48021:SF1">
    <property type="entry name" value="GH07001P-RELATED"/>
    <property type="match status" value="1"/>
</dbReference>
<dbReference type="CDD" id="cd17358">
    <property type="entry name" value="MFS_GLUT6_8_Class3_like"/>
    <property type="match status" value="1"/>
</dbReference>
<evidence type="ECO:0000256" key="1">
    <source>
        <dbReference type="ARBA" id="ARBA00004651"/>
    </source>
</evidence>
<dbReference type="InterPro" id="IPR044775">
    <property type="entry name" value="MFS_ERD6/Tret1-like"/>
</dbReference>
<evidence type="ECO:0000313" key="12">
    <source>
        <dbReference type="RefSeq" id="XP_018019695.1"/>
    </source>
</evidence>
<evidence type="ECO:0000256" key="9">
    <source>
        <dbReference type="SAM" id="Phobius"/>
    </source>
</evidence>
<evidence type="ECO:0000313" key="11">
    <source>
        <dbReference type="Proteomes" id="UP000694843"/>
    </source>
</evidence>
<feature type="transmembrane region" description="Helical" evidence="9">
    <location>
        <begin position="166"/>
        <end position="184"/>
    </location>
</feature>
<comment type="similarity">
    <text evidence="7">Belongs to the major facilitator superfamily. Sugar transporter (TC 2.A.1.1) family. Trehalose transporter subfamily.</text>
</comment>
<dbReference type="OrthoDB" id="6612291at2759"/>
<dbReference type="SUPFAM" id="SSF103473">
    <property type="entry name" value="MFS general substrate transporter"/>
    <property type="match status" value="1"/>
</dbReference>
<feature type="transmembrane region" description="Helical" evidence="9">
    <location>
        <begin position="444"/>
        <end position="462"/>
    </location>
</feature>
<keyword evidence="3 9" id="KW-0812">Transmembrane</keyword>
<evidence type="ECO:0000256" key="6">
    <source>
        <dbReference type="ARBA" id="ARBA00023180"/>
    </source>
</evidence>
<dbReference type="RefSeq" id="XP_018019695.1">
    <property type="nucleotide sequence ID" value="XM_018164206.2"/>
</dbReference>
<feature type="transmembrane region" description="Helical" evidence="9">
    <location>
        <begin position="110"/>
        <end position="127"/>
    </location>
</feature>
<feature type="transmembrane region" description="Helical" evidence="9">
    <location>
        <begin position="339"/>
        <end position="360"/>
    </location>
</feature>
<dbReference type="KEGG" id="hazt:108676160"/>
<dbReference type="GO" id="GO:0005886">
    <property type="term" value="C:plasma membrane"/>
    <property type="evidence" value="ECO:0007669"/>
    <property type="project" value="UniProtKB-SubCell"/>
</dbReference>
<organism evidence="11 12">
    <name type="scientific">Hyalella azteca</name>
    <name type="common">Amphipod</name>
    <dbReference type="NCBI Taxonomy" id="294128"/>
    <lineage>
        <taxon>Eukaryota</taxon>
        <taxon>Metazoa</taxon>
        <taxon>Ecdysozoa</taxon>
        <taxon>Arthropoda</taxon>
        <taxon>Crustacea</taxon>
        <taxon>Multicrustacea</taxon>
        <taxon>Malacostraca</taxon>
        <taxon>Eumalacostraca</taxon>
        <taxon>Peracarida</taxon>
        <taxon>Amphipoda</taxon>
        <taxon>Senticaudata</taxon>
        <taxon>Talitrida</taxon>
        <taxon>Talitroidea</taxon>
        <taxon>Hyalellidae</taxon>
        <taxon>Hyalella</taxon>
    </lineage>
</organism>
<keyword evidence="11" id="KW-1185">Reference proteome</keyword>
<protein>
    <submittedName>
        <fullName evidence="12">Facilitated trehalose transporter Tret1</fullName>
    </submittedName>
</protein>
<feature type="transmembrane region" description="Helical" evidence="9">
    <location>
        <begin position="315"/>
        <end position="332"/>
    </location>
</feature>
<evidence type="ECO:0000256" key="5">
    <source>
        <dbReference type="ARBA" id="ARBA00023136"/>
    </source>
</evidence>
<dbReference type="Gene3D" id="1.20.1250.20">
    <property type="entry name" value="MFS general substrate transporter like domains"/>
    <property type="match status" value="1"/>
</dbReference>
<evidence type="ECO:0000256" key="7">
    <source>
        <dbReference type="ARBA" id="ARBA00024348"/>
    </source>
</evidence>
<dbReference type="InterPro" id="IPR005828">
    <property type="entry name" value="MFS_sugar_transport-like"/>
</dbReference>
<dbReference type="InterPro" id="IPR005829">
    <property type="entry name" value="Sugar_transporter_CS"/>
</dbReference>
<accession>A0A8B7P156</accession>